<dbReference type="CDD" id="cd07153">
    <property type="entry name" value="Fur_like"/>
    <property type="match status" value="1"/>
</dbReference>
<dbReference type="GO" id="GO:0003700">
    <property type="term" value="F:DNA-binding transcription factor activity"/>
    <property type="evidence" value="ECO:0007669"/>
    <property type="project" value="InterPro"/>
</dbReference>
<evidence type="ECO:0000256" key="7">
    <source>
        <dbReference type="PIRSR" id="PIRSR602481-1"/>
    </source>
</evidence>
<dbReference type="SUPFAM" id="SSF46785">
    <property type="entry name" value="Winged helix' DNA-binding domain"/>
    <property type="match status" value="1"/>
</dbReference>
<dbReference type="Proteomes" id="UP000238937">
    <property type="component" value="Unassembled WGS sequence"/>
</dbReference>
<evidence type="ECO:0000256" key="3">
    <source>
        <dbReference type="ARBA" id="ARBA00022833"/>
    </source>
</evidence>
<comment type="cofactor">
    <cofactor evidence="7">
        <name>Zn(2+)</name>
        <dbReference type="ChEBI" id="CHEBI:29105"/>
    </cofactor>
    <text evidence="7">Binds 1 zinc ion per subunit.</text>
</comment>
<dbReference type="Gene3D" id="1.10.10.10">
    <property type="entry name" value="Winged helix-like DNA-binding domain superfamily/Winged helix DNA-binding domain"/>
    <property type="match status" value="1"/>
</dbReference>
<keyword evidence="8" id="KW-0408">Iron</keyword>
<dbReference type="RefSeq" id="WP_106307556.1">
    <property type="nucleotide sequence ID" value="NZ_PVWO01000242.1"/>
</dbReference>
<dbReference type="InterPro" id="IPR036388">
    <property type="entry name" value="WH-like_DNA-bd_sf"/>
</dbReference>
<evidence type="ECO:0000256" key="2">
    <source>
        <dbReference type="ARBA" id="ARBA00022491"/>
    </source>
</evidence>
<keyword evidence="4" id="KW-0805">Transcription regulation</keyword>
<dbReference type="PANTHER" id="PTHR33202:SF19">
    <property type="entry name" value="FERRIC UPTAKE REGULATION PROTEIN"/>
    <property type="match status" value="1"/>
</dbReference>
<proteinExistence type="inferred from homology"/>
<name>A0A2T1GBI4_9CYAN</name>
<dbReference type="Gene3D" id="3.30.1490.190">
    <property type="match status" value="1"/>
</dbReference>
<keyword evidence="5" id="KW-0238">DNA-binding</keyword>
<keyword evidence="2" id="KW-0678">Repressor</keyword>
<dbReference type="GO" id="GO:1900376">
    <property type="term" value="P:regulation of secondary metabolite biosynthetic process"/>
    <property type="evidence" value="ECO:0007669"/>
    <property type="project" value="TreeGrafter"/>
</dbReference>
<dbReference type="GO" id="GO:0045892">
    <property type="term" value="P:negative regulation of DNA-templated transcription"/>
    <property type="evidence" value="ECO:0007669"/>
    <property type="project" value="TreeGrafter"/>
</dbReference>
<dbReference type="Pfam" id="PF01475">
    <property type="entry name" value="FUR"/>
    <property type="match status" value="1"/>
</dbReference>
<keyword evidence="3 7" id="KW-0862">Zinc</keyword>
<feature type="binding site" evidence="7">
    <location>
        <position position="126"/>
    </location>
    <ligand>
        <name>Zn(2+)</name>
        <dbReference type="ChEBI" id="CHEBI:29105"/>
    </ligand>
</feature>
<evidence type="ECO:0000256" key="6">
    <source>
        <dbReference type="ARBA" id="ARBA00023163"/>
    </source>
</evidence>
<dbReference type="AlphaFoldDB" id="A0A2T1GBI4"/>
<evidence type="ECO:0000256" key="4">
    <source>
        <dbReference type="ARBA" id="ARBA00023015"/>
    </source>
</evidence>
<dbReference type="GO" id="GO:0000976">
    <property type="term" value="F:transcription cis-regulatory region binding"/>
    <property type="evidence" value="ECO:0007669"/>
    <property type="project" value="TreeGrafter"/>
</dbReference>
<feature type="binding site" evidence="7">
    <location>
        <position position="86"/>
    </location>
    <ligand>
        <name>Zn(2+)</name>
        <dbReference type="ChEBI" id="CHEBI:29105"/>
    </ligand>
</feature>
<dbReference type="InterPro" id="IPR043135">
    <property type="entry name" value="Fur_C"/>
</dbReference>
<dbReference type="InterPro" id="IPR002481">
    <property type="entry name" value="FUR"/>
</dbReference>
<keyword evidence="10" id="KW-1185">Reference proteome</keyword>
<sequence>MSNTNLIARLTPHQERILKTLETIDGEISTQDLYVRLRASHKTLGLATVYRGLEVLRLQGLVQSRNSIEGESLYSLVQKHQHYFTCLQCNKSVKIDICPVCKIEAELEQKQSVKVFYHTLEFFGLCTFCQAAGT</sequence>
<keyword evidence="6" id="KW-0804">Transcription</keyword>
<dbReference type="PANTHER" id="PTHR33202">
    <property type="entry name" value="ZINC UPTAKE REGULATION PROTEIN"/>
    <property type="match status" value="1"/>
</dbReference>
<keyword evidence="7" id="KW-0479">Metal-binding</keyword>
<protein>
    <submittedName>
        <fullName evidence="9">Transcriptional repressor</fullName>
    </submittedName>
</protein>
<comment type="caution">
    <text evidence="9">The sequence shown here is derived from an EMBL/GenBank/DDBJ whole genome shotgun (WGS) entry which is preliminary data.</text>
</comment>
<organism evidence="9 10">
    <name type="scientific">Chamaesiphon polymorphus CCALA 037</name>
    <dbReference type="NCBI Taxonomy" id="2107692"/>
    <lineage>
        <taxon>Bacteria</taxon>
        <taxon>Bacillati</taxon>
        <taxon>Cyanobacteriota</taxon>
        <taxon>Cyanophyceae</taxon>
        <taxon>Gomontiellales</taxon>
        <taxon>Chamaesiphonaceae</taxon>
        <taxon>Chamaesiphon</taxon>
    </lineage>
</organism>
<feature type="binding site" evidence="8">
    <location>
        <position position="118"/>
    </location>
    <ligand>
        <name>Fe cation</name>
        <dbReference type="ChEBI" id="CHEBI:24875"/>
    </ligand>
</feature>
<gene>
    <name evidence="9" type="ORF">C7B77_17455</name>
</gene>
<comment type="similarity">
    <text evidence="1">Belongs to the Fur family.</text>
</comment>
<evidence type="ECO:0000256" key="1">
    <source>
        <dbReference type="ARBA" id="ARBA00007957"/>
    </source>
</evidence>
<feature type="binding site" evidence="8">
    <location>
        <position position="80"/>
    </location>
    <ligand>
        <name>Fe cation</name>
        <dbReference type="ChEBI" id="CHEBI:24875"/>
    </ligand>
</feature>
<evidence type="ECO:0000256" key="5">
    <source>
        <dbReference type="ARBA" id="ARBA00023125"/>
    </source>
</evidence>
<evidence type="ECO:0000313" key="10">
    <source>
        <dbReference type="Proteomes" id="UP000238937"/>
    </source>
</evidence>
<reference evidence="9 10" key="1">
    <citation type="submission" date="2018-03" db="EMBL/GenBank/DDBJ databases">
        <title>The ancient ancestry and fast evolution of plastids.</title>
        <authorList>
            <person name="Moore K.R."/>
            <person name="Magnabosco C."/>
            <person name="Momper L."/>
            <person name="Gold D.A."/>
            <person name="Bosak T."/>
            <person name="Fournier G.P."/>
        </authorList>
    </citation>
    <scope>NUCLEOTIDE SEQUENCE [LARGE SCALE GENOMIC DNA]</scope>
    <source>
        <strain evidence="9 10">CCALA 037</strain>
    </source>
</reference>
<evidence type="ECO:0000256" key="8">
    <source>
        <dbReference type="PIRSR" id="PIRSR602481-2"/>
    </source>
</evidence>
<comment type="cofactor">
    <cofactor evidence="8">
        <name>Mn(2+)</name>
        <dbReference type="ChEBI" id="CHEBI:29035"/>
    </cofactor>
    <cofactor evidence="8">
        <name>Fe(2+)</name>
        <dbReference type="ChEBI" id="CHEBI:29033"/>
    </cofactor>
    <text evidence="8">Binds 1 Mn(2+) or Fe(2+) ion per subunit.</text>
</comment>
<feature type="binding site" evidence="7">
    <location>
        <position position="129"/>
    </location>
    <ligand>
        <name>Zn(2+)</name>
        <dbReference type="ChEBI" id="CHEBI:29105"/>
    </ligand>
</feature>
<dbReference type="EMBL" id="PVWO01000242">
    <property type="protein sequence ID" value="PSB54674.1"/>
    <property type="molecule type" value="Genomic_DNA"/>
</dbReference>
<dbReference type="GO" id="GO:0008270">
    <property type="term" value="F:zinc ion binding"/>
    <property type="evidence" value="ECO:0007669"/>
    <property type="project" value="TreeGrafter"/>
</dbReference>
<evidence type="ECO:0000313" key="9">
    <source>
        <dbReference type="EMBL" id="PSB54674.1"/>
    </source>
</evidence>
<dbReference type="OrthoDB" id="8659436at2"/>
<dbReference type="InterPro" id="IPR036390">
    <property type="entry name" value="WH_DNA-bd_sf"/>
</dbReference>
<accession>A0A2T1GBI4</accession>
<feature type="binding site" evidence="7">
    <location>
        <position position="89"/>
    </location>
    <ligand>
        <name>Zn(2+)</name>
        <dbReference type="ChEBI" id="CHEBI:29105"/>
    </ligand>
</feature>